<proteinExistence type="predicted"/>
<dbReference type="Gene3D" id="3.40.50.180">
    <property type="entry name" value="Methylesterase CheB, C-terminal domain"/>
    <property type="match status" value="1"/>
</dbReference>
<dbReference type="SMART" id="SM00138">
    <property type="entry name" value="MeTrc"/>
    <property type="match status" value="1"/>
</dbReference>
<sequence length="915" mass="102946">MTEKQEKNEKKKQKDKTKKNADRTNTASFPIVGIGASAGGLEAFKEFFSGMPDDSEIGMAFVLVQHLAPDHESSLTEIIRNFTSMRVLEVKDGMKVEANSIYIIPPNYEMTFRDGALHLREPDEPRGHRMPIDVFFRSLASGQSEQAVCVILSGTGSDGTLGLRAIKGEGGMAMVQEPDTARYEGMPGSAIATGLVDYELPPAEMPEKLIAYITHAFGDLRRSTQSQEGEEKLLKKTFIALRNQTGHDFSQYKRSTIQRRIQHRMSVQQIETMDKYVKYLQQTPEEVESLFRDLLIGVTSFFRDSEAFKALEDKVIPSLLADKRESGILRLWVPACSTGEEAYSIAILIAECQDRHNQNLKVQIFATDIDSKAIVVARRGLFPASISEDVSQERLSNFFKTTEGGKTYRIQKRIREMVIFSEQNLIEDPPFSRLDLISCRNLLIYMQKDLQKKIISLFSYALNPGGYLFLGSSETLGDSHVHFSTLDNKLKLYQLKENIQSSQQEGEYDFLPPMTATDAGQPPLVTPAKEESVGRTLRELTEQKLLEDFSPVAVLVNSYGQLLYIHGHTGLYLELFPGLSGVNNILKMARDGLQSELTTALHKAVKDQKKVFCPNLHINSHNNITQANLTVCPIKNVPSSKYDEALYLVVLERISSSKNESPILITEQSASEEEEKYGPESRKVIADLRRKLRAKEESLQNTVEELQTANEELKSSNEELQSVNEEMQSTNEELETSKEELQSLNEELKTVNAELEDKVDELTQTNNDMNNMLSGTGIGTLFVDLDLEIIRFTSTVTEFINLIDSDIGRPVGHIASNLKKYDSLSEDAQEVLDTLVPKEVEVQTNNGKWYMMRIQPYRTAENVIKGAVITFRDISERKKLEDELAEVSSLLSEQADGDRDEKAKKEPGEVEPNEK</sequence>
<dbReference type="PROSITE" id="PS50122">
    <property type="entry name" value="CHEB"/>
    <property type="match status" value="1"/>
</dbReference>
<dbReference type="Gene3D" id="3.40.50.150">
    <property type="entry name" value="Vaccinia Virus protein VP39"/>
    <property type="match status" value="1"/>
</dbReference>
<dbReference type="PROSITE" id="PS50113">
    <property type="entry name" value="PAC"/>
    <property type="match status" value="1"/>
</dbReference>
<dbReference type="InterPro" id="IPR036804">
    <property type="entry name" value="CheR_N_sf"/>
</dbReference>
<evidence type="ECO:0000259" key="10">
    <source>
        <dbReference type="PROSITE" id="PS50122"/>
    </source>
</evidence>
<dbReference type="Gene3D" id="1.10.155.10">
    <property type="entry name" value="Chemotaxis receptor methyltransferase CheR, N-terminal domain"/>
    <property type="match status" value="1"/>
</dbReference>
<keyword evidence="6" id="KW-0145">Chemotaxis</keyword>
<evidence type="ECO:0000259" key="11">
    <source>
        <dbReference type="PROSITE" id="PS50123"/>
    </source>
</evidence>
<dbReference type="Pfam" id="PF13596">
    <property type="entry name" value="PAS_10"/>
    <property type="match status" value="1"/>
</dbReference>
<protein>
    <recommendedName>
        <fullName evidence="2">protein-glutamate O-methyltransferase</fullName>
        <ecNumber evidence="2">2.1.1.80</ecNumber>
    </recommendedName>
</protein>
<dbReference type="EMBL" id="JADPIE010000001">
    <property type="protein sequence ID" value="MBF8435526.1"/>
    <property type="molecule type" value="Genomic_DNA"/>
</dbReference>
<dbReference type="PROSITE" id="PS50123">
    <property type="entry name" value="CHER"/>
    <property type="match status" value="1"/>
</dbReference>
<keyword evidence="5" id="KW-0949">S-adenosyl-L-methionine</keyword>
<dbReference type="InterPro" id="IPR050903">
    <property type="entry name" value="Bact_Chemotaxis_MeTrfase"/>
</dbReference>
<feature type="domain" description="CheB-type methylesterase" evidence="10">
    <location>
        <begin position="25"/>
        <end position="216"/>
    </location>
</feature>
<keyword evidence="13" id="KW-1185">Reference proteome</keyword>
<dbReference type="Pfam" id="PF01739">
    <property type="entry name" value="CheR"/>
    <property type="match status" value="1"/>
</dbReference>
<accession>A0A931ASR4</accession>
<dbReference type="GO" id="GO:0008984">
    <property type="term" value="F:protein-glutamate methylesterase activity"/>
    <property type="evidence" value="ECO:0007669"/>
    <property type="project" value="InterPro"/>
</dbReference>
<dbReference type="SUPFAM" id="SSF55785">
    <property type="entry name" value="PYP-like sensor domain (PAS domain)"/>
    <property type="match status" value="1"/>
</dbReference>
<dbReference type="SUPFAM" id="SSF53335">
    <property type="entry name" value="S-adenosyl-L-methionine-dependent methyltransferases"/>
    <property type="match status" value="1"/>
</dbReference>
<evidence type="ECO:0000256" key="8">
    <source>
        <dbReference type="SAM" id="MobiDB-lite"/>
    </source>
</evidence>
<dbReference type="Proteomes" id="UP000621436">
    <property type="component" value="Unassembled WGS sequence"/>
</dbReference>
<comment type="caution">
    <text evidence="12">The sequence shown here is derived from an EMBL/GenBank/DDBJ whole genome shotgun (WGS) entry which is preliminary data.</text>
</comment>
<evidence type="ECO:0000256" key="7">
    <source>
        <dbReference type="SAM" id="Coils"/>
    </source>
</evidence>
<dbReference type="SUPFAM" id="SSF47757">
    <property type="entry name" value="Chemotaxis receptor methyltransferase CheR, N-terminal domain"/>
    <property type="match status" value="1"/>
</dbReference>
<evidence type="ECO:0000259" key="9">
    <source>
        <dbReference type="PROSITE" id="PS50113"/>
    </source>
</evidence>
<feature type="domain" description="PAC" evidence="9">
    <location>
        <begin position="836"/>
        <end position="886"/>
    </location>
</feature>
<dbReference type="InterPro" id="IPR022641">
    <property type="entry name" value="CheR_N"/>
</dbReference>
<gene>
    <name evidence="12" type="ORF">I0Q91_00410</name>
</gene>
<dbReference type="SUPFAM" id="SSF52738">
    <property type="entry name" value="Methylesterase CheB, C-terminal domain"/>
    <property type="match status" value="1"/>
</dbReference>
<dbReference type="AlphaFoldDB" id="A0A931ASR4"/>
<dbReference type="InterPro" id="IPR035909">
    <property type="entry name" value="CheB_C"/>
</dbReference>
<feature type="region of interest" description="Disordered" evidence="8">
    <location>
        <begin position="1"/>
        <end position="24"/>
    </location>
</feature>
<dbReference type="PANTHER" id="PTHR24422">
    <property type="entry name" value="CHEMOTAXIS PROTEIN METHYLTRANSFERASE"/>
    <property type="match status" value="1"/>
</dbReference>
<keyword evidence="4" id="KW-0808">Transferase</keyword>
<dbReference type="InterPro" id="IPR029063">
    <property type="entry name" value="SAM-dependent_MTases_sf"/>
</dbReference>
<evidence type="ECO:0000256" key="4">
    <source>
        <dbReference type="ARBA" id="ARBA00022679"/>
    </source>
</evidence>
<keyword evidence="7" id="KW-0175">Coiled coil</keyword>
<dbReference type="InterPro" id="IPR022642">
    <property type="entry name" value="CheR_C"/>
</dbReference>
<evidence type="ECO:0000313" key="13">
    <source>
        <dbReference type="Proteomes" id="UP000621436"/>
    </source>
</evidence>
<dbReference type="EC" id="2.1.1.80" evidence="2"/>
<evidence type="ECO:0000256" key="5">
    <source>
        <dbReference type="ARBA" id="ARBA00022691"/>
    </source>
</evidence>
<dbReference type="CDD" id="cd16434">
    <property type="entry name" value="CheB-CheR_fusion"/>
    <property type="match status" value="1"/>
</dbReference>
<feature type="coiled-coil region" evidence="7">
    <location>
        <begin position="685"/>
        <end position="772"/>
    </location>
</feature>
<dbReference type="GO" id="GO:0000156">
    <property type="term" value="F:phosphorelay response regulator activity"/>
    <property type="evidence" value="ECO:0007669"/>
    <property type="project" value="InterPro"/>
</dbReference>
<feature type="region of interest" description="Disordered" evidence="8">
    <location>
        <begin position="889"/>
        <end position="915"/>
    </location>
</feature>
<evidence type="ECO:0000256" key="1">
    <source>
        <dbReference type="ARBA" id="ARBA00001541"/>
    </source>
</evidence>
<dbReference type="InterPro" id="IPR000700">
    <property type="entry name" value="PAS-assoc_C"/>
</dbReference>
<keyword evidence="6" id="KW-0378">Hydrolase</keyword>
<organism evidence="12 13">
    <name type="scientific">Halonatronomonas betaini</name>
    <dbReference type="NCBI Taxonomy" id="2778430"/>
    <lineage>
        <taxon>Bacteria</taxon>
        <taxon>Bacillati</taxon>
        <taxon>Bacillota</taxon>
        <taxon>Clostridia</taxon>
        <taxon>Halanaerobiales</taxon>
        <taxon>Halarsenatibacteraceae</taxon>
        <taxon>Halonatronomonas</taxon>
    </lineage>
</organism>
<feature type="domain" description="CheR-type methyltransferase" evidence="11">
    <location>
        <begin position="241"/>
        <end position="476"/>
    </location>
</feature>
<dbReference type="GO" id="GO:0008983">
    <property type="term" value="F:protein-glutamate O-methyltransferase activity"/>
    <property type="evidence" value="ECO:0007669"/>
    <property type="project" value="UniProtKB-EC"/>
</dbReference>
<dbReference type="Pfam" id="PF01339">
    <property type="entry name" value="CheB_methylest"/>
    <property type="match status" value="1"/>
</dbReference>
<evidence type="ECO:0000256" key="6">
    <source>
        <dbReference type="PROSITE-ProRule" id="PRU00050"/>
    </source>
</evidence>
<feature type="active site" evidence="6">
    <location>
        <position position="158"/>
    </location>
</feature>
<name>A0A931ASR4_9FIRM</name>
<comment type="catalytic activity">
    <reaction evidence="1">
        <text>L-glutamyl-[protein] + S-adenosyl-L-methionine = [protein]-L-glutamate 5-O-methyl ester + S-adenosyl-L-homocysteine</text>
        <dbReference type="Rhea" id="RHEA:24452"/>
        <dbReference type="Rhea" id="RHEA-COMP:10208"/>
        <dbReference type="Rhea" id="RHEA-COMP:10311"/>
        <dbReference type="ChEBI" id="CHEBI:29973"/>
        <dbReference type="ChEBI" id="CHEBI:57856"/>
        <dbReference type="ChEBI" id="CHEBI:59789"/>
        <dbReference type="ChEBI" id="CHEBI:82795"/>
        <dbReference type="EC" id="2.1.1.80"/>
    </reaction>
</comment>
<dbReference type="InterPro" id="IPR035965">
    <property type="entry name" value="PAS-like_dom_sf"/>
</dbReference>
<dbReference type="Gene3D" id="3.30.450.20">
    <property type="entry name" value="PAS domain"/>
    <property type="match status" value="1"/>
</dbReference>
<dbReference type="PANTHER" id="PTHR24422:SF27">
    <property type="entry name" value="PROTEIN-GLUTAMATE O-METHYLTRANSFERASE"/>
    <property type="match status" value="1"/>
</dbReference>
<dbReference type="RefSeq" id="WP_270452158.1">
    <property type="nucleotide sequence ID" value="NZ_JADPIE010000001.1"/>
</dbReference>
<keyword evidence="3" id="KW-0489">Methyltransferase</keyword>
<dbReference type="InterPro" id="IPR000673">
    <property type="entry name" value="Sig_transdc_resp-reg_Me-estase"/>
</dbReference>
<evidence type="ECO:0000256" key="3">
    <source>
        <dbReference type="ARBA" id="ARBA00022603"/>
    </source>
</evidence>
<feature type="active site" evidence="6">
    <location>
        <position position="37"/>
    </location>
</feature>
<dbReference type="GO" id="GO:0032259">
    <property type="term" value="P:methylation"/>
    <property type="evidence" value="ECO:0007669"/>
    <property type="project" value="UniProtKB-KW"/>
</dbReference>
<feature type="active site" evidence="6">
    <location>
        <position position="66"/>
    </location>
</feature>
<dbReference type="Gene3D" id="1.10.287.620">
    <property type="entry name" value="Helix Hairpins"/>
    <property type="match status" value="1"/>
</dbReference>
<evidence type="ECO:0000256" key="2">
    <source>
        <dbReference type="ARBA" id="ARBA00012534"/>
    </source>
</evidence>
<reference evidence="12" key="1">
    <citation type="submission" date="2020-11" db="EMBL/GenBank/DDBJ databases">
        <title>Halonatronomonas betainensis gen. nov., sp. nov. a novel haloalkaliphilic representative of the family Halanaerobiacae capable of betaine degradation.</title>
        <authorList>
            <person name="Boltyanskaya Y."/>
            <person name="Kevbrin V."/>
            <person name="Detkova E."/>
            <person name="Grouzdev D.S."/>
            <person name="Koziaeva V."/>
            <person name="Zhilina T."/>
        </authorList>
    </citation>
    <scope>NUCLEOTIDE SEQUENCE</scope>
    <source>
        <strain evidence="12">Z-7014</strain>
    </source>
</reference>
<dbReference type="GO" id="GO:0005737">
    <property type="term" value="C:cytoplasm"/>
    <property type="evidence" value="ECO:0007669"/>
    <property type="project" value="InterPro"/>
</dbReference>
<dbReference type="GO" id="GO:0006935">
    <property type="term" value="P:chemotaxis"/>
    <property type="evidence" value="ECO:0007669"/>
    <property type="project" value="UniProtKB-UniRule"/>
</dbReference>
<evidence type="ECO:0000313" key="12">
    <source>
        <dbReference type="EMBL" id="MBF8435526.1"/>
    </source>
</evidence>
<dbReference type="Pfam" id="PF03705">
    <property type="entry name" value="CheR_N"/>
    <property type="match status" value="1"/>
</dbReference>
<feature type="compositionally biased region" description="Basic and acidic residues" evidence="8">
    <location>
        <begin position="896"/>
        <end position="915"/>
    </location>
</feature>
<dbReference type="PRINTS" id="PR00996">
    <property type="entry name" value="CHERMTFRASE"/>
</dbReference>
<dbReference type="InterPro" id="IPR000780">
    <property type="entry name" value="CheR_MeTrfase"/>
</dbReference>